<dbReference type="CDD" id="cd17906">
    <property type="entry name" value="CheX"/>
    <property type="match status" value="1"/>
</dbReference>
<evidence type="ECO:0000313" key="3">
    <source>
        <dbReference type="EMBL" id="WEK54627.1"/>
    </source>
</evidence>
<reference evidence="3" key="1">
    <citation type="submission" date="2023-03" db="EMBL/GenBank/DDBJ databases">
        <title>Andean soil-derived lignocellulolytic bacterial consortium as a source of novel taxa and putative plastic-active enzymes.</title>
        <authorList>
            <person name="Diaz-Garcia L."/>
            <person name="Chuvochina M."/>
            <person name="Feuerriegel G."/>
            <person name="Bunk B."/>
            <person name="Sproer C."/>
            <person name="Streit W.R."/>
            <person name="Rodriguez L.M."/>
            <person name="Overmann J."/>
            <person name="Jimenez D.J."/>
        </authorList>
    </citation>
    <scope>NUCLEOTIDE SEQUENCE</scope>
    <source>
        <strain evidence="3">MAG 2441</strain>
    </source>
</reference>
<dbReference type="GO" id="GO:0006935">
    <property type="term" value="P:chemotaxis"/>
    <property type="evidence" value="ECO:0007669"/>
    <property type="project" value="UniProtKB-KW"/>
</dbReference>
<evidence type="ECO:0000259" key="2">
    <source>
        <dbReference type="Pfam" id="PF13690"/>
    </source>
</evidence>
<dbReference type="InterPro" id="IPR028976">
    <property type="entry name" value="CheC-like_sf"/>
</dbReference>
<name>A0AA95EZ29_9BACL</name>
<dbReference type="InterPro" id="IPR028051">
    <property type="entry name" value="CheX-like_dom"/>
</dbReference>
<dbReference type="Pfam" id="PF13690">
    <property type="entry name" value="CheX"/>
    <property type="match status" value="1"/>
</dbReference>
<proteinExistence type="predicted"/>
<protein>
    <submittedName>
        <fullName evidence="3">Chemotaxis protein CheX</fullName>
    </submittedName>
</protein>
<dbReference type="InterPro" id="IPR038756">
    <property type="entry name" value="CheX-like"/>
</dbReference>
<evidence type="ECO:0000256" key="1">
    <source>
        <dbReference type="ARBA" id="ARBA00022500"/>
    </source>
</evidence>
<dbReference type="Gene3D" id="3.40.1550.10">
    <property type="entry name" value="CheC-like"/>
    <property type="match status" value="1"/>
</dbReference>
<gene>
    <name evidence="3" type="ORF">P0Y55_00695</name>
</gene>
<evidence type="ECO:0000313" key="4">
    <source>
        <dbReference type="Proteomes" id="UP001178662"/>
    </source>
</evidence>
<dbReference type="SUPFAM" id="SSF103039">
    <property type="entry name" value="CheC-like"/>
    <property type="match status" value="1"/>
</dbReference>
<dbReference type="PANTHER" id="PTHR39452">
    <property type="entry name" value="CHEY-P PHOSPHATASE CHEX"/>
    <property type="match status" value="1"/>
</dbReference>
<dbReference type="EMBL" id="CP119317">
    <property type="protein sequence ID" value="WEK54627.1"/>
    <property type="molecule type" value="Genomic_DNA"/>
</dbReference>
<organism evidence="3 4">
    <name type="scientific">Candidatus Cohnella colombiensis</name>
    <dbReference type="NCBI Taxonomy" id="3121368"/>
    <lineage>
        <taxon>Bacteria</taxon>
        <taxon>Bacillati</taxon>
        <taxon>Bacillota</taxon>
        <taxon>Bacilli</taxon>
        <taxon>Bacillales</taxon>
        <taxon>Paenibacillaceae</taxon>
        <taxon>Cohnella</taxon>
    </lineage>
</organism>
<dbReference type="Proteomes" id="UP001178662">
    <property type="component" value="Chromosome"/>
</dbReference>
<sequence length="154" mass="16561">MEETTERITGLLSNFIESFRQVIPIPAFAQSPNVLLDSVVQSDIGVLIGFTGDIHGRIVMQGDSSTFGKLGLSMYGMQLEDEVLHSFIGELANMIAGNASTLISKAGKTIDITPPTVMVGALHLYGFDRGLSVSLRIDQVGEINIILLLQKQGV</sequence>
<keyword evidence="1" id="KW-0145">Chemotaxis</keyword>
<feature type="domain" description="Chemotaxis phosphatase CheX-like" evidence="2">
    <location>
        <begin position="45"/>
        <end position="123"/>
    </location>
</feature>
<accession>A0AA95EZ29</accession>
<keyword evidence="4" id="KW-1185">Reference proteome</keyword>
<dbReference type="AlphaFoldDB" id="A0AA95EZ29"/>
<dbReference type="PANTHER" id="PTHR39452:SF1">
    <property type="entry name" value="CHEY-P PHOSPHATASE CHEX"/>
    <property type="match status" value="1"/>
</dbReference>